<dbReference type="EMBL" id="CYPW01000001">
    <property type="protein sequence ID" value="CUH50624.1"/>
    <property type="molecule type" value="Genomic_DNA"/>
</dbReference>
<dbReference type="AlphaFoldDB" id="A0A0P1F7G2"/>
<name>A0A0P1F7G2_9RHOB</name>
<protein>
    <recommendedName>
        <fullName evidence="3">Type IV pilus biogenesis protein PilP</fullName>
    </recommendedName>
</protein>
<organism evidence="1 2">
    <name type="scientific">Shimia marina</name>
    <dbReference type="NCBI Taxonomy" id="321267"/>
    <lineage>
        <taxon>Bacteria</taxon>
        <taxon>Pseudomonadati</taxon>
        <taxon>Pseudomonadota</taxon>
        <taxon>Alphaproteobacteria</taxon>
        <taxon>Rhodobacterales</taxon>
        <taxon>Roseobacteraceae</taxon>
    </lineage>
</organism>
<sequence>MTSKTPPHVAAQATQSGVLQNRARLTLIGVMGSQKAPRALLMTSSGRTLRVELGDRTPSGKVVAIDAHSIVLNGGQGATRLSMPN</sequence>
<keyword evidence="2" id="KW-1185">Reference proteome</keyword>
<dbReference type="OrthoDB" id="7864572at2"/>
<dbReference type="STRING" id="321267.SHM7688_00051"/>
<dbReference type="RefSeq" id="WP_058238019.1">
    <property type="nucleotide sequence ID" value="NZ_CYPW01000001.1"/>
</dbReference>
<reference evidence="1 2" key="1">
    <citation type="submission" date="2015-09" db="EMBL/GenBank/DDBJ databases">
        <authorList>
            <consortium name="Swine Surveillance"/>
        </authorList>
    </citation>
    <scope>NUCLEOTIDE SEQUENCE [LARGE SCALE GENOMIC DNA]</scope>
    <source>
        <strain evidence="1 2">CECT 7688</strain>
    </source>
</reference>
<accession>A0A0P1F7G2</accession>
<dbReference type="Proteomes" id="UP000054823">
    <property type="component" value="Unassembled WGS sequence"/>
</dbReference>
<proteinExistence type="predicted"/>
<evidence type="ECO:0008006" key="3">
    <source>
        <dbReference type="Google" id="ProtNLM"/>
    </source>
</evidence>
<gene>
    <name evidence="1" type="ORF">SHM7688_00051</name>
</gene>
<evidence type="ECO:0000313" key="2">
    <source>
        <dbReference type="Proteomes" id="UP000054823"/>
    </source>
</evidence>
<evidence type="ECO:0000313" key="1">
    <source>
        <dbReference type="EMBL" id="CUH50624.1"/>
    </source>
</evidence>